<gene>
    <name evidence="2" type="ORF">ACFOGP_02850</name>
</gene>
<dbReference type="Proteomes" id="UP001595632">
    <property type="component" value="Unassembled WGS sequence"/>
</dbReference>
<reference evidence="3" key="1">
    <citation type="journal article" date="2019" name="Int. J. Syst. Evol. Microbiol.">
        <title>The Global Catalogue of Microorganisms (GCM) 10K type strain sequencing project: providing services to taxonomists for standard genome sequencing and annotation.</title>
        <authorList>
            <consortium name="The Broad Institute Genomics Platform"/>
            <consortium name="The Broad Institute Genome Sequencing Center for Infectious Disease"/>
            <person name="Wu L."/>
            <person name="Ma J."/>
        </authorList>
    </citation>
    <scope>NUCLEOTIDE SEQUENCE [LARGE SCALE GENOMIC DNA]</scope>
    <source>
        <strain evidence="3">KCTC 52366</strain>
    </source>
</reference>
<dbReference type="PANTHER" id="PTHR33164">
    <property type="entry name" value="TRANSCRIPTIONAL REGULATOR, MARR FAMILY"/>
    <property type="match status" value="1"/>
</dbReference>
<dbReference type="EMBL" id="JBHRTB010000010">
    <property type="protein sequence ID" value="MFC3141626.1"/>
    <property type="molecule type" value="Genomic_DNA"/>
</dbReference>
<keyword evidence="3" id="KW-1185">Reference proteome</keyword>
<feature type="domain" description="HTH marR-type" evidence="1">
    <location>
        <begin position="7"/>
        <end position="140"/>
    </location>
</feature>
<dbReference type="Pfam" id="PF12802">
    <property type="entry name" value="MarR_2"/>
    <property type="match status" value="1"/>
</dbReference>
<dbReference type="Gene3D" id="1.10.10.10">
    <property type="entry name" value="Winged helix-like DNA-binding domain superfamily/Winged helix DNA-binding domain"/>
    <property type="match status" value="1"/>
</dbReference>
<dbReference type="PRINTS" id="PR00598">
    <property type="entry name" value="HTHMARR"/>
</dbReference>
<dbReference type="SMART" id="SM00347">
    <property type="entry name" value="HTH_MARR"/>
    <property type="match status" value="1"/>
</dbReference>
<dbReference type="PROSITE" id="PS50995">
    <property type="entry name" value="HTH_MARR_2"/>
    <property type="match status" value="1"/>
</dbReference>
<dbReference type="SUPFAM" id="SSF46785">
    <property type="entry name" value="Winged helix' DNA-binding domain"/>
    <property type="match status" value="1"/>
</dbReference>
<evidence type="ECO:0000259" key="1">
    <source>
        <dbReference type="PROSITE" id="PS50995"/>
    </source>
</evidence>
<dbReference type="InterPro" id="IPR036390">
    <property type="entry name" value="WH_DNA-bd_sf"/>
</dbReference>
<evidence type="ECO:0000313" key="2">
    <source>
        <dbReference type="EMBL" id="MFC3141626.1"/>
    </source>
</evidence>
<dbReference type="InterPro" id="IPR036388">
    <property type="entry name" value="WH-like_DNA-bd_sf"/>
</dbReference>
<evidence type="ECO:0000313" key="3">
    <source>
        <dbReference type="Proteomes" id="UP001595632"/>
    </source>
</evidence>
<dbReference type="PANTHER" id="PTHR33164:SF43">
    <property type="entry name" value="HTH-TYPE TRANSCRIPTIONAL REPRESSOR YETL"/>
    <property type="match status" value="1"/>
</dbReference>
<accession>A0ABV7GQ15</accession>
<dbReference type="InterPro" id="IPR039422">
    <property type="entry name" value="MarR/SlyA-like"/>
</dbReference>
<organism evidence="2 3">
    <name type="scientific">Psychromarinibacter halotolerans</name>
    <dbReference type="NCBI Taxonomy" id="1775175"/>
    <lineage>
        <taxon>Bacteria</taxon>
        <taxon>Pseudomonadati</taxon>
        <taxon>Pseudomonadota</taxon>
        <taxon>Alphaproteobacteria</taxon>
        <taxon>Rhodobacterales</taxon>
        <taxon>Paracoccaceae</taxon>
        <taxon>Psychromarinibacter</taxon>
    </lineage>
</organism>
<name>A0ABV7GQ15_9RHOB</name>
<comment type="caution">
    <text evidence="2">The sequence shown here is derived from an EMBL/GenBank/DDBJ whole genome shotgun (WGS) entry which is preliminary data.</text>
</comment>
<protein>
    <submittedName>
        <fullName evidence="2">MarR family winged helix-turn-helix transcriptional regulator</fullName>
    </submittedName>
</protein>
<dbReference type="RefSeq" id="WP_275632117.1">
    <property type="nucleotide sequence ID" value="NZ_JARGYD010000002.1"/>
</dbReference>
<sequence length="147" mass="16329">MNDFDLGEFLPYQLAVLSERVSRDFAQHYRSRFGISRAEWRVIAHLSQANEVSVRDIHLRAELEKSKVSRAAARLEAAGYVTKTANAQDRRLVSLALTDKGRALMAEMTPIADAFQQRAMAQLGDDAAAFLAGMRALLHDPGETPDD</sequence>
<dbReference type="InterPro" id="IPR000835">
    <property type="entry name" value="HTH_MarR-typ"/>
</dbReference>
<proteinExistence type="predicted"/>